<dbReference type="AlphaFoldDB" id="A0A2U1SWX5"/>
<organism evidence="1 2">
    <name type="scientific">Homoserinimonas hongtaonis</name>
    <dbReference type="NCBI Taxonomy" id="2079791"/>
    <lineage>
        <taxon>Bacteria</taxon>
        <taxon>Bacillati</taxon>
        <taxon>Actinomycetota</taxon>
        <taxon>Actinomycetes</taxon>
        <taxon>Micrococcales</taxon>
        <taxon>Microbacteriaceae</taxon>
        <taxon>Homoserinimonas</taxon>
    </lineage>
</organism>
<dbReference type="RefSeq" id="WP_108998383.1">
    <property type="nucleotide sequence ID" value="NZ_QEEX01000002.1"/>
</dbReference>
<evidence type="ECO:0000313" key="1">
    <source>
        <dbReference type="EMBL" id="PWB96134.1"/>
    </source>
</evidence>
<accession>A0A2U1SWX5</accession>
<gene>
    <name evidence="1" type="ORF">DF220_12200</name>
</gene>
<evidence type="ECO:0008006" key="3">
    <source>
        <dbReference type="Google" id="ProtNLM"/>
    </source>
</evidence>
<sequence>MSTNGPIEIPIIIVDPIIEPEADLADPGHSMTVRGFDRLLTTQRPAVLLHVRSVRQRHPHASPAEIIRILERQYLAAVTTGGAGVGAASVVPGVGTGISLALTGVETAFFLESSALFAQSVTEVHGIAVTDPDRARTIVMAMMLGTTGADLVRSFAAQVTGRGLPRTAFWGDIIGRSMPQAFVGPIADQMKKAFVGRFARNTGTSAVGRMLPFGIGAVVGGTANHLLGRRVVSSSREAFGPAPAAFPPNLEQLRPPRRPLISYMPPASRVRGGIVKAAVITVNAPKAAISKAIAARRTD</sequence>
<dbReference type="EMBL" id="QEEX01000002">
    <property type="protein sequence ID" value="PWB96134.1"/>
    <property type="molecule type" value="Genomic_DNA"/>
</dbReference>
<reference evidence="2" key="1">
    <citation type="submission" date="2018-04" db="EMBL/GenBank/DDBJ databases">
        <authorList>
            <person name="Liu S."/>
            <person name="Wang Z."/>
            <person name="Li J."/>
        </authorList>
    </citation>
    <scope>NUCLEOTIDE SEQUENCE [LARGE SCALE GENOMIC DNA]</scope>
    <source>
        <strain evidence="2">S1194</strain>
    </source>
</reference>
<evidence type="ECO:0000313" key="2">
    <source>
        <dbReference type="Proteomes" id="UP000244978"/>
    </source>
</evidence>
<comment type="caution">
    <text evidence="1">The sequence shown here is derived from an EMBL/GenBank/DDBJ whole genome shotgun (WGS) entry which is preliminary data.</text>
</comment>
<dbReference type="Proteomes" id="UP000244978">
    <property type="component" value="Unassembled WGS sequence"/>
</dbReference>
<keyword evidence="2" id="KW-1185">Reference proteome</keyword>
<protein>
    <recommendedName>
        <fullName evidence="3">Di-and tripeptidase</fullName>
    </recommendedName>
</protein>
<name>A0A2U1SWX5_9MICO</name>
<proteinExistence type="predicted"/>